<dbReference type="OrthoDB" id="5413827at2759"/>
<dbReference type="AlphaFoldDB" id="A0A6A5W9C6"/>
<keyword evidence="3" id="KW-1185">Reference proteome</keyword>
<sequence>MASEDPNNQDSSAEQCVTKFEVAESESRSESKPLRRLPSGFFDVAPSGEYLSIATKNAAESPLLRLPPEIRNRIFGYAMTYDHFMCARQTMTGKLDRLLSLQRVCRQTYAETTLSFFQNNTFYFFEKQEFVSCAKQLPTGARKAIKSVEKFTPVQANFKPCVAGSTPFPSFRD</sequence>
<feature type="compositionally biased region" description="Polar residues" evidence="1">
    <location>
        <begin position="1"/>
        <end position="15"/>
    </location>
</feature>
<evidence type="ECO:0000313" key="2">
    <source>
        <dbReference type="EMBL" id="KAF1997464.1"/>
    </source>
</evidence>
<dbReference type="Proteomes" id="UP000799779">
    <property type="component" value="Unassembled WGS sequence"/>
</dbReference>
<dbReference type="EMBL" id="ML977613">
    <property type="protein sequence ID" value="KAF1997464.1"/>
    <property type="molecule type" value="Genomic_DNA"/>
</dbReference>
<name>A0A6A5W9C6_9PLEO</name>
<proteinExistence type="predicted"/>
<dbReference type="PANTHER" id="PTHR42085:SF1">
    <property type="entry name" value="F-BOX DOMAIN-CONTAINING PROTEIN"/>
    <property type="match status" value="1"/>
</dbReference>
<organism evidence="2 3">
    <name type="scientific">Amniculicola lignicola CBS 123094</name>
    <dbReference type="NCBI Taxonomy" id="1392246"/>
    <lineage>
        <taxon>Eukaryota</taxon>
        <taxon>Fungi</taxon>
        <taxon>Dikarya</taxon>
        <taxon>Ascomycota</taxon>
        <taxon>Pezizomycotina</taxon>
        <taxon>Dothideomycetes</taxon>
        <taxon>Pleosporomycetidae</taxon>
        <taxon>Pleosporales</taxon>
        <taxon>Amniculicolaceae</taxon>
        <taxon>Amniculicola</taxon>
    </lineage>
</organism>
<protein>
    <recommendedName>
        <fullName evidence="4">F-box domain-containing protein</fullName>
    </recommendedName>
</protein>
<feature type="compositionally biased region" description="Basic and acidic residues" evidence="1">
    <location>
        <begin position="21"/>
        <end position="33"/>
    </location>
</feature>
<reference evidence="2" key="1">
    <citation type="journal article" date="2020" name="Stud. Mycol.">
        <title>101 Dothideomycetes genomes: a test case for predicting lifestyles and emergence of pathogens.</title>
        <authorList>
            <person name="Haridas S."/>
            <person name="Albert R."/>
            <person name="Binder M."/>
            <person name="Bloem J."/>
            <person name="Labutti K."/>
            <person name="Salamov A."/>
            <person name="Andreopoulos B."/>
            <person name="Baker S."/>
            <person name="Barry K."/>
            <person name="Bills G."/>
            <person name="Bluhm B."/>
            <person name="Cannon C."/>
            <person name="Castanera R."/>
            <person name="Culley D."/>
            <person name="Daum C."/>
            <person name="Ezra D."/>
            <person name="Gonzalez J."/>
            <person name="Henrissat B."/>
            <person name="Kuo A."/>
            <person name="Liang C."/>
            <person name="Lipzen A."/>
            <person name="Lutzoni F."/>
            <person name="Magnuson J."/>
            <person name="Mondo S."/>
            <person name="Nolan M."/>
            <person name="Ohm R."/>
            <person name="Pangilinan J."/>
            <person name="Park H.-J."/>
            <person name="Ramirez L."/>
            <person name="Alfaro M."/>
            <person name="Sun H."/>
            <person name="Tritt A."/>
            <person name="Yoshinaga Y."/>
            <person name="Zwiers L.-H."/>
            <person name="Turgeon B."/>
            <person name="Goodwin S."/>
            <person name="Spatafora J."/>
            <person name="Crous P."/>
            <person name="Grigoriev I."/>
        </authorList>
    </citation>
    <scope>NUCLEOTIDE SEQUENCE</scope>
    <source>
        <strain evidence="2">CBS 123094</strain>
    </source>
</reference>
<evidence type="ECO:0008006" key="4">
    <source>
        <dbReference type="Google" id="ProtNLM"/>
    </source>
</evidence>
<accession>A0A6A5W9C6</accession>
<dbReference type="InterPro" id="IPR038883">
    <property type="entry name" value="AN11006-like"/>
</dbReference>
<feature type="region of interest" description="Disordered" evidence="1">
    <location>
        <begin position="1"/>
        <end position="33"/>
    </location>
</feature>
<gene>
    <name evidence="2" type="ORF">P154DRAFT_578885</name>
</gene>
<evidence type="ECO:0000313" key="3">
    <source>
        <dbReference type="Proteomes" id="UP000799779"/>
    </source>
</evidence>
<dbReference type="PANTHER" id="PTHR42085">
    <property type="entry name" value="F-BOX DOMAIN-CONTAINING PROTEIN"/>
    <property type="match status" value="1"/>
</dbReference>
<evidence type="ECO:0000256" key="1">
    <source>
        <dbReference type="SAM" id="MobiDB-lite"/>
    </source>
</evidence>